<evidence type="ECO:0000313" key="3">
    <source>
        <dbReference type="Proteomes" id="UP001461498"/>
    </source>
</evidence>
<protein>
    <recommendedName>
        <fullName evidence="1">CHK kinase-like domain-containing protein</fullName>
    </recommendedName>
</protein>
<dbReference type="InterPro" id="IPR011009">
    <property type="entry name" value="Kinase-like_dom_sf"/>
</dbReference>
<sequence>MVLSTNAEMEKSMLEALIKKKLNDQCISRIVTMAGKQPLSKGENYCSVITFYRLETVLGSGEKCIRNLIMKVLPPSPEQSKFFQEYSFFKNEIIMYSQVLNAMNKLMEEHEDRREKLWCEMITYNPYDMVIFEDLRDKDYKMLNRKENLGFEHSMLVMQTLGRFHAMSKVLLTRGSIYKNDLSTYLFTAPLIINLCFKSSLMVFETVVKKSWGEKWKHLPAILQRAKDRVYDILTDLKQVDEKRFNVLCHGDCWTNNMLFKHVEGTETPCAVKYIDYQLSHYNSYAWDLTYFLYNATRPDIRRAKFQDFLKVYQSSLEYNLKYFNYKNDDIPTLKQIEDEMKRIKLFGFLLLISIHTMTTADSTDAFDMEKALSNPDNPSIGINADIYNEKFKKRIEDDVRTFIEEGIISKDM</sequence>
<reference evidence="2 3" key="1">
    <citation type="submission" date="2022-12" db="EMBL/GenBank/DDBJ databases">
        <title>Chromosome-level genome assembly of true bugs.</title>
        <authorList>
            <person name="Ma L."/>
            <person name="Li H."/>
        </authorList>
    </citation>
    <scope>NUCLEOTIDE SEQUENCE [LARGE SCALE GENOMIC DNA]</scope>
    <source>
        <strain evidence="2">Lab_2022b</strain>
    </source>
</reference>
<comment type="caution">
    <text evidence="2">The sequence shown here is derived from an EMBL/GenBank/DDBJ whole genome shotgun (WGS) entry which is preliminary data.</text>
</comment>
<dbReference type="PANTHER" id="PTHR11012:SF56">
    <property type="entry name" value="CHK KINASE-LIKE DOMAIN-CONTAINING PROTEIN-RELATED"/>
    <property type="match status" value="1"/>
</dbReference>
<dbReference type="InterPro" id="IPR015897">
    <property type="entry name" value="CHK_kinase-like"/>
</dbReference>
<evidence type="ECO:0000313" key="2">
    <source>
        <dbReference type="EMBL" id="KAK9512730.1"/>
    </source>
</evidence>
<dbReference type="PANTHER" id="PTHR11012">
    <property type="entry name" value="PROTEIN KINASE-LIKE DOMAIN-CONTAINING"/>
    <property type="match status" value="1"/>
</dbReference>
<dbReference type="AlphaFoldDB" id="A0AAW1DTU7"/>
<feature type="domain" description="CHK kinase-like" evidence="1">
    <location>
        <begin position="130"/>
        <end position="323"/>
    </location>
</feature>
<dbReference type="InterPro" id="IPR004119">
    <property type="entry name" value="EcKL"/>
</dbReference>
<keyword evidence="3" id="KW-1185">Reference proteome</keyword>
<gene>
    <name evidence="2" type="ORF">O3M35_001094</name>
</gene>
<dbReference type="SUPFAM" id="SSF56112">
    <property type="entry name" value="Protein kinase-like (PK-like)"/>
    <property type="match status" value="1"/>
</dbReference>
<dbReference type="EMBL" id="JAPXFL010000001">
    <property type="protein sequence ID" value="KAK9512730.1"/>
    <property type="molecule type" value="Genomic_DNA"/>
</dbReference>
<evidence type="ECO:0000259" key="1">
    <source>
        <dbReference type="SMART" id="SM00587"/>
    </source>
</evidence>
<organism evidence="2 3">
    <name type="scientific">Rhynocoris fuscipes</name>
    <dbReference type="NCBI Taxonomy" id="488301"/>
    <lineage>
        <taxon>Eukaryota</taxon>
        <taxon>Metazoa</taxon>
        <taxon>Ecdysozoa</taxon>
        <taxon>Arthropoda</taxon>
        <taxon>Hexapoda</taxon>
        <taxon>Insecta</taxon>
        <taxon>Pterygota</taxon>
        <taxon>Neoptera</taxon>
        <taxon>Paraneoptera</taxon>
        <taxon>Hemiptera</taxon>
        <taxon>Heteroptera</taxon>
        <taxon>Panheteroptera</taxon>
        <taxon>Cimicomorpha</taxon>
        <taxon>Reduviidae</taxon>
        <taxon>Harpactorinae</taxon>
        <taxon>Harpactorini</taxon>
        <taxon>Rhynocoris</taxon>
    </lineage>
</organism>
<dbReference type="Proteomes" id="UP001461498">
    <property type="component" value="Unassembled WGS sequence"/>
</dbReference>
<dbReference type="SMART" id="SM00587">
    <property type="entry name" value="CHK"/>
    <property type="match status" value="1"/>
</dbReference>
<name>A0AAW1DTU7_9HEMI</name>
<dbReference type="Pfam" id="PF02958">
    <property type="entry name" value="EcKL"/>
    <property type="match status" value="1"/>
</dbReference>
<accession>A0AAW1DTU7</accession>
<proteinExistence type="predicted"/>
<dbReference type="Gene3D" id="3.90.1200.10">
    <property type="match status" value="1"/>
</dbReference>